<evidence type="ECO:0000313" key="3">
    <source>
        <dbReference type="Proteomes" id="UP000637002"/>
    </source>
</evidence>
<gene>
    <name evidence="2" type="ORF">GCM10010994_12450</name>
</gene>
<keyword evidence="1" id="KW-0812">Transmembrane</keyword>
<feature type="transmembrane region" description="Helical" evidence="1">
    <location>
        <begin position="12"/>
        <end position="33"/>
    </location>
</feature>
<protein>
    <recommendedName>
        <fullName evidence="4">DUF2842 domain-containing protein</fullName>
    </recommendedName>
</protein>
<accession>A0A916U138</accession>
<dbReference type="AlphaFoldDB" id="A0A916U138"/>
<proteinExistence type="predicted"/>
<feature type="transmembrane region" description="Helical" evidence="1">
    <location>
        <begin position="39"/>
        <end position="60"/>
    </location>
</feature>
<comment type="caution">
    <text evidence="2">The sequence shown here is derived from an EMBL/GenBank/DDBJ whole genome shotgun (WGS) entry which is preliminary data.</text>
</comment>
<dbReference type="Proteomes" id="UP000637002">
    <property type="component" value="Unassembled WGS sequence"/>
</dbReference>
<keyword evidence="1" id="KW-0472">Membrane</keyword>
<keyword evidence="3" id="KW-1185">Reference proteome</keyword>
<dbReference type="RefSeq" id="WP_188608273.1">
    <property type="nucleotide sequence ID" value="NZ_BMGG01000002.1"/>
</dbReference>
<name>A0A916U138_9HYPH</name>
<sequence length="70" mass="7864">MPRSQRKLIGSIGMIIFVVVYALVVMVVAQGRIQEAPKLAQTAFFLVAGLIWIVPLLPLIRWMERADRDG</sequence>
<dbReference type="EMBL" id="BMGG01000002">
    <property type="protein sequence ID" value="GGC55070.1"/>
    <property type="molecule type" value="Genomic_DNA"/>
</dbReference>
<dbReference type="InterPro" id="IPR021265">
    <property type="entry name" value="DUF2842"/>
</dbReference>
<dbReference type="Pfam" id="PF11003">
    <property type="entry name" value="DUF2842"/>
    <property type="match status" value="1"/>
</dbReference>
<evidence type="ECO:0000313" key="2">
    <source>
        <dbReference type="EMBL" id="GGC55070.1"/>
    </source>
</evidence>
<evidence type="ECO:0008006" key="4">
    <source>
        <dbReference type="Google" id="ProtNLM"/>
    </source>
</evidence>
<keyword evidence="1" id="KW-1133">Transmembrane helix</keyword>
<reference evidence="2" key="2">
    <citation type="submission" date="2020-09" db="EMBL/GenBank/DDBJ databases">
        <authorList>
            <person name="Sun Q."/>
            <person name="Zhou Y."/>
        </authorList>
    </citation>
    <scope>NUCLEOTIDE SEQUENCE</scope>
    <source>
        <strain evidence="2">CGMCC 1.12919</strain>
    </source>
</reference>
<reference evidence="2" key="1">
    <citation type="journal article" date="2014" name="Int. J. Syst. Evol. Microbiol.">
        <title>Complete genome sequence of Corynebacterium casei LMG S-19264T (=DSM 44701T), isolated from a smear-ripened cheese.</title>
        <authorList>
            <consortium name="US DOE Joint Genome Institute (JGI-PGF)"/>
            <person name="Walter F."/>
            <person name="Albersmeier A."/>
            <person name="Kalinowski J."/>
            <person name="Ruckert C."/>
        </authorList>
    </citation>
    <scope>NUCLEOTIDE SEQUENCE</scope>
    <source>
        <strain evidence="2">CGMCC 1.12919</strain>
    </source>
</reference>
<organism evidence="2 3">
    <name type="scientific">Chelatococcus reniformis</name>
    <dbReference type="NCBI Taxonomy" id="1494448"/>
    <lineage>
        <taxon>Bacteria</taxon>
        <taxon>Pseudomonadati</taxon>
        <taxon>Pseudomonadota</taxon>
        <taxon>Alphaproteobacteria</taxon>
        <taxon>Hyphomicrobiales</taxon>
        <taxon>Chelatococcaceae</taxon>
        <taxon>Chelatococcus</taxon>
    </lineage>
</organism>
<evidence type="ECO:0000256" key="1">
    <source>
        <dbReference type="SAM" id="Phobius"/>
    </source>
</evidence>